<reference evidence="1 2" key="1">
    <citation type="submission" date="2016-01" db="EMBL/GenBank/DDBJ databases">
        <title>The draft genome sequence of Aquimarina sp. RZW4-3-2.</title>
        <authorList>
            <person name="Wang Y."/>
        </authorList>
    </citation>
    <scope>NUCLEOTIDE SEQUENCE [LARGE SCALE GENOMIC DNA]</scope>
    <source>
        <strain evidence="1 2">RZW4-3-2</strain>
    </source>
</reference>
<dbReference type="RefSeq" id="WP_066319923.1">
    <property type="nucleotide sequence ID" value="NZ_LQRT01000060.1"/>
</dbReference>
<comment type="caution">
    <text evidence="1">The sequence shown here is derived from an EMBL/GenBank/DDBJ whole genome shotgun (WGS) entry which is preliminary data.</text>
</comment>
<name>A0A162WGB1_9FLAO</name>
<evidence type="ECO:0000313" key="1">
    <source>
        <dbReference type="EMBL" id="KZS38078.1"/>
    </source>
</evidence>
<protein>
    <submittedName>
        <fullName evidence="1">Uncharacterized protein</fullName>
    </submittedName>
</protein>
<dbReference type="OrthoDB" id="7058581at2"/>
<dbReference type="InterPro" id="IPR023393">
    <property type="entry name" value="START-like_dom_sf"/>
</dbReference>
<accession>A0A162WGB1</accession>
<dbReference type="SUPFAM" id="SSF55961">
    <property type="entry name" value="Bet v1-like"/>
    <property type="match status" value="1"/>
</dbReference>
<dbReference type="EMBL" id="LQRT01000060">
    <property type="protein sequence ID" value="KZS38078.1"/>
    <property type="molecule type" value="Genomic_DNA"/>
</dbReference>
<dbReference type="STRING" id="1642818.AWE51_18710"/>
<dbReference type="AlphaFoldDB" id="A0A162WGB1"/>
<gene>
    <name evidence="1" type="ORF">AWE51_18710</name>
</gene>
<proteinExistence type="predicted"/>
<evidence type="ECO:0000313" key="2">
    <source>
        <dbReference type="Proteomes" id="UP000076715"/>
    </source>
</evidence>
<dbReference type="Gene3D" id="3.30.530.20">
    <property type="match status" value="1"/>
</dbReference>
<organism evidence="1 2">
    <name type="scientific">Aquimarina aggregata</name>
    <dbReference type="NCBI Taxonomy" id="1642818"/>
    <lineage>
        <taxon>Bacteria</taxon>
        <taxon>Pseudomonadati</taxon>
        <taxon>Bacteroidota</taxon>
        <taxon>Flavobacteriia</taxon>
        <taxon>Flavobacteriales</taxon>
        <taxon>Flavobacteriaceae</taxon>
        <taxon>Aquimarina</taxon>
    </lineage>
</organism>
<keyword evidence="2" id="KW-1185">Reference proteome</keyword>
<dbReference type="Proteomes" id="UP000076715">
    <property type="component" value="Unassembled WGS sequence"/>
</dbReference>
<sequence>MKNIICAVNFLLLWSISYSQNRTINSEKRVISRVDSTYINELALIQEFKVNVSLDSVWNAFTTQKGWESAFVPIAEVNFKINGTIKTNYNKKATINDPTTIVLHVLNYVPKRLITLQAEISSYFPKIMKKDEKDLYNIIYFEEIERTVTKVVSYGIGYKNNPEYNKLMAFFIQGNEMSYQNLISYLETGKPVKH</sequence>